<organism evidence="2">
    <name type="scientific">Pseudomonas marincola</name>
    <dbReference type="NCBI Taxonomy" id="437900"/>
    <lineage>
        <taxon>Bacteria</taxon>
        <taxon>Pseudomonadati</taxon>
        <taxon>Pseudomonadota</taxon>
        <taxon>Gammaproteobacteria</taxon>
        <taxon>Pseudomonadales</taxon>
        <taxon>Pseudomonadaceae</taxon>
        <taxon>Pseudomonas</taxon>
    </lineage>
</organism>
<dbReference type="Pfam" id="PF06037">
    <property type="entry name" value="DUF922"/>
    <property type="match status" value="1"/>
</dbReference>
<sequence length="185" mass="21180">MKPCLLLLLAFTLPLRAEVQQQLEQTPYIAWGTSQPTLGAVLRSATPITYGGQRFIGYTRWDINWRFFWYQRGNGRCQIRHPLTRLNAQMTLPDLRGGNSQIHAQFDQYLRALKRHEMGHYAIAQAAANAIDERLQTLPEQVDCSTLQRVANEQAQGILEHYRQQEFDYDLQTGHGISQGAVLPD</sequence>
<evidence type="ECO:0008006" key="3">
    <source>
        <dbReference type="Google" id="ProtNLM"/>
    </source>
</evidence>
<evidence type="ECO:0000256" key="1">
    <source>
        <dbReference type="SAM" id="SignalP"/>
    </source>
</evidence>
<dbReference type="RefSeq" id="WP_150547492.1">
    <property type="nucleotide sequence ID" value="NZ_LR215729.2"/>
</dbReference>
<accession>A0A653DYW7</accession>
<keyword evidence="1" id="KW-0732">Signal</keyword>
<name>A0A653DYW7_9PSED</name>
<evidence type="ECO:0000313" key="2">
    <source>
        <dbReference type="EMBL" id="VEV95586.1"/>
    </source>
</evidence>
<dbReference type="AlphaFoldDB" id="A0A653DYW7"/>
<feature type="signal peptide" evidence="1">
    <location>
        <begin position="1"/>
        <end position="17"/>
    </location>
</feature>
<reference evidence="2" key="1">
    <citation type="submission" date="2019-02" db="EMBL/GenBank/DDBJ databases">
        <authorList>
            <consortium name="Genoscope - CEA"/>
            <person name="William W."/>
        </authorList>
    </citation>
    <scope>NUCLEOTIDE SEQUENCE [LARGE SCALE GENOMIC DNA]</scope>
    <source>
        <strain evidence="2">YSy11</strain>
    </source>
</reference>
<gene>
    <name evidence="2" type="ORF">PMYSY11_0539</name>
</gene>
<dbReference type="EMBL" id="LR215729">
    <property type="protein sequence ID" value="VEV95586.1"/>
    <property type="molecule type" value="Genomic_DNA"/>
</dbReference>
<feature type="chain" id="PRO_5024971111" description="Peptidase" evidence="1">
    <location>
        <begin position="18"/>
        <end position="185"/>
    </location>
</feature>
<dbReference type="InterPro" id="IPR010321">
    <property type="entry name" value="DUF922"/>
</dbReference>
<proteinExistence type="predicted"/>
<protein>
    <recommendedName>
        <fullName evidence="3">Peptidase</fullName>
    </recommendedName>
</protein>